<dbReference type="EMBL" id="BMVO01000007">
    <property type="protein sequence ID" value="GHB03751.1"/>
    <property type="molecule type" value="Genomic_DNA"/>
</dbReference>
<proteinExistence type="predicted"/>
<dbReference type="Proteomes" id="UP000599437">
    <property type="component" value="Unassembled WGS sequence"/>
</dbReference>
<feature type="transmembrane region" description="Helical" evidence="1">
    <location>
        <begin position="54"/>
        <end position="73"/>
    </location>
</feature>
<sequence length="104" mass="11276">MFRMCTPAGVRAMSRLGGGASRHLGGPPSRAVRPLPYRESHHRRRAAIRDALDLLIVADLLDIAAAVLAVVFVRALTRMQRLKAAAPPLASTELLLKQLDAGRM</sequence>
<accession>A0ABQ3DQR9</accession>
<evidence type="ECO:0000313" key="3">
    <source>
        <dbReference type="Proteomes" id="UP000599437"/>
    </source>
</evidence>
<evidence type="ECO:0000313" key="2">
    <source>
        <dbReference type="EMBL" id="GHB03751.1"/>
    </source>
</evidence>
<reference evidence="3" key="1">
    <citation type="journal article" date="2019" name="Int. J. Syst. Evol. Microbiol.">
        <title>The Global Catalogue of Microorganisms (GCM) 10K type strain sequencing project: providing services to taxonomists for standard genome sequencing and annotation.</title>
        <authorList>
            <consortium name="The Broad Institute Genomics Platform"/>
            <consortium name="The Broad Institute Genome Sequencing Center for Infectious Disease"/>
            <person name="Wu L."/>
            <person name="Ma J."/>
        </authorList>
    </citation>
    <scope>NUCLEOTIDE SEQUENCE [LARGE SCALE GENOMIC DNA]</scope>
    <source>
        <strain evidence="3">JCM 4737</strain>
    </source>
</reference>
<comment type="caution">
    <text evidence="2">The sequence shown here is derived from an EMBL/GenBank/DDBJ whole genome shotgun (WGS) entry which is preliminary data.</text>
</comment>
<protein>
    <submittedName>
        <fullName evidence="2">Uncharacterized protein</fullName>
    </submittedName>
</protein>
<evidence type="ECO:0000256" key="1">
    <source>
        <dbReference type="SAM" id="Phobius"/>
    </source>
</evidence>
<keyword evidence="1" id="KW-0472">Membrane</keyword>
<keyword evidence="1" id="KW-1133">Transmembrane helix</keyword>
<keyword evidence="1" id="KW-0812">Transmembrane</keyword>
<keyword evidence="3" id="KW-1185">Reference proteome</keyword>
<gene>
    <name evidence="2" type="ORF">GCM10010346_28280</name>
</gene>
<name>A0ABQ3DQR9_9ACTN</name>
<organism evidence="2 3">
    <name type="scientific">Streptomyces chryseus</name>
    <dbReference type="NCBI Taxonomy" id="68186"/>
    <lineage>
        <taxon>Bacteria</taxon>
        <taxon>Bacillati</taxon>
        <taxon>Actinomycetota</taxon>
        <taxon>Actinomycetes</taxon>
        <taxon>Kitasatosporales</taxon>
        <taxon>Streptomycetaceae</taxon>
        <taxon>Streptomyces</taxon>
    </lineage>
</organism>